<name>A0ABR2RDI6_9ROSI</name>
<sequence length="201" mass="22445">MVKPVKQRNKGLLTFRVSPTSNLGVKKNSGSRVSLVPREARRLSRDESLEGQEPVSPRVSCIGQIECGIKRKRGLTVRKPKQASSLLAHAFAEQVKRRVSIRRKSDVFAAGEAAPSLRQTRQFGKGRSALSGFDWRTHNAEEKGMVPNGRKRSYESDVPDAPKAAPSLQQMRQFDKGRGVSSNFDRRTYDAGEKGVKRKRN</sequence>
<feature type="region of interest" description="Disordered" evidence="1">
    <location>
        <begin position="134"/>
        <end position="201"/>
    </location>
</feature>
<feature type="compositionally biased region" description="Polar residues" evidence="1">
    <location>
        <begin position="20"/>
        <end position="32"/>
    </location>
</feature>
<reference evidence="2 3" key="1">
    <citation type="journal article" date="2024" name="G3 (Bethesda)">
        <title>Genome assembly of Hibiscus sabdariffa L. provides insights into metabolisms of medicinal natural products.</title>
        <authorList>
            <person name="Kim T."/>
        </authorList>
    </citation>
    <scope>NUCLEOTIDE SEQUENCE [LARGE SCALE GENOMIC DNA]</scope>
    <source>
        <strain evidence="2">TK-2024</strain>
        <tissue evidence="2">Old leaves</tissue>
    </source>
</reference>
<dbReference type="InterPro" id="IPR038796">
    <property type="entry name" value="At1g76070-like"/>
</dbReference>
<evidence type="ECO:0000256" key="1">
    <source>
        <dbReference type="SAM" id="MobiDB-lite"/>
    </source>
</evidence>
<dbReference type="Proteomes" id="UP001396334">
    <property type="component" value="Unassembled WGS sequence"/>
</dbReference>
<gene>
    <name evidence="2" type="ORF">V6N11_043838</name>
</gene>
<dbReference type="PANTHER" id="PTHR34779">
    <property type="entry name" value="OS09G0542900 PROTEIN"/>
    <property type="match status" value="1"/>
</dbReference>
<comment type="caution">
    <text evidence="2">The sequence shown here is derived from an EMBL/GenBank/DDBJ whole genome shotgun (WGS) entry which is preliminary data.</text>
</comment>
<feature type="compositionally biased region" description="Basic and acidic residues" evidence="1">
    <location>
        <begin position="135"/>
        <end position="144"/>
    </location>
</feature>
<protein>
    <submittedName>
        <fullName evidence="2">Uncharacterized protein</fullName>
    </submittedName>
</protein>
<dbReference type="EMBL" id="JBBPBN010000023">
    <property type="protein sequence ID" value="KAK9010977.1"/>
    <property type="molecule type" value="Genomic_DNA"/>
</dbReference>
<feature type="compositionally biased region" description="Basic and acidic residues" evidence="1">
    <location>
        <begin position="173"/>
        <end position="195"/>
    </location>
</feature>
<accession>A0ABR2RDI6</accession>
<evidence type="ECO:0000313" key="2">
    <source>
        <dbReference type="EMBL" id="KAK9010977.1"/>
    </source>
</evidence>
<feature type="region of interest" description="Disordered" evidence="1">
    <location>
        <begin position="20"/>
        <end position="53"/>
    </location>
</feature>
<dbReference type="PANTHER" id="PTHR34779:SF1">
    <property type="entry name" value="OS09G0542900 PROTEIN"/>
    <property type="match status" value="1"/>
</dbReference>
<proteinExistence type="predicted"/>
<feature type="compositionally biased region" description="Basic and acidic residues" evidence="1">
    <location>
        <begin position="38"/>
        <end position="48"/>
    </location>
</feature>
<organism evidence="2 3">
    <name type="scientific">Hibiscus sabdariffa</name>
    <name type="common">roselle</name>
    <dbReference type="NCBI Taxonomy" id="183260"/>
    <lineage>
        <taxon>Eukaryota</taxon>
        <taxon>Viridiplantae</taxon>
        <taxon>Streptophyta</taxon>
        <taxon>Embryophyta</taxon>
        <taxon>Tracheophyta</taxon>
        <taxon>Spermatophyta</taxon>
        <taxon>Magnoliopsida</taxon>
        <taxon>eudicotyledons</taxon>
        <taxon>Gunneridae</taxon>
        <taxon>Pentapetalae</taxon>
        <taxon>rosids</taxon>
        <taxon>malvids</taxon>
        <taxon>Malvales</taxon>
        <taxon>Malvaceae</taxon>
        <taxon>Malvoideae</taxon>
        <taxon>Hibiscus</taxon>
    </lineage>
</organism>
<evidence type="ECO:0000313" key="3">
    <source>
        <dbReference type="Proteomes" id="UP001396334"/>
    </source>
</evidence>
<keyword evidence="3" id="KW-1185">Reference proteome</keyword>